<sequence length="248" mass="26444">LEGHQLNPIKIGWNGAPPICTYCKKEGHFLKTCAERLSKICNSCHAPGHISAQCARFGEGDRKAAGKRPVSVIATTLSSSYAASSTNAASSSNATSFNTTASLTSPVVPTVAQTIVPTQAERVRTPSIYEFSDGDFNYESEDLENGEGMSDVQSEEDSAPEQPTQVQAMEVDEEDLPATSEETYKDQPPYTQIPATQTPVTQTPATQTTDNDTTDSNDLNDDTPSTPPAPAKGKKAASKKGRTPEITE</sequence>
<dbReference type="EMBL" id="JAAAHY010003484">
    <property type="protein sequence ID" value="KAF9941275.1"/>
    <property type="molecule type" value="Genomic_DNA"/>
</dbReference>
<feature type="compositionally biased region" description="Basic residues" evidence="1">
    <location>
        <begin position="232"/>
        <end position="241"/>
    </location>
</feature>
<evidence type="ECO:0000256" key="1">
    <source>
        <dbReference type="SAM" id="MobiDB-lite"/>
    </source>
</evidence>
<gene>
    <name evidence="3" type="ORF">BGZ70_006255</name>
</gene>
<feature type="non-terminal residue" evidence="3">
    <location>
        <position position="248"/>
    </location>
</feature>
<dbReference type="AlphaFoldDB" id="A0A9P6IRD6"/>
<feature type="compositionally biased region" description="Acidic residues" evidence="1">
    <location>
        <begin position="212"/>
        <end position="221"/>
    </location>
</feature>
<feature type="domain" description="CCHC-type" evidence="2">
    <location>
        <begin position="40"/>
        <end position="56"/>
    </location>
</feature>
<proteinExistence type="predicted"/>
<dbReference type="InterPro" id="IPR001878">
    <property type="entry name" value="Znf_CCHC"/>
</dbReference>
<dbReference type="Proteomes" id="UP000738359">
    <property type="component" value="Unassembled WGS sequence"/>
</dbReference>
<comment type="caution">
    <text evidence="3">The sequence shown here is derived from an EMBL/GenBank/DDBJ whole genome shotgun (WGS) entry which is preliminary data.</text>
</comment>
<dbReference type="InterPro" id="IPR036875">
    <property type="entry name" value="Znf_CCHC_sf"/>
</dbReference>
<dbReference type="GO" id="GO:0008270">
    <property type="term" value="F:zinc ion binding"/>
    <property type="evidence" value="ECO:0007669"/>
    <property type="project" value="InterPro"/>
</dbReference>
<dbReference type="GO" id="GO:0003676">
    <property type="term" value="F:nucleic acid binding"/>
    <property type="evidence" value="ECO:0007669"/>
    <property type="project" value="InterPro"/>
</dbReference>
<evidence type="ECO:0000259" key="2">
    <source>
        <dbReference type="SMART" id="SM00343"/>
    </source>
</evidence>
<evidence type="ECO:0000313" key="4">
    <source>
        <dbReference type="Proteomes" id="UP000738359"/>
    </source>
</evidence>
<dbReference type="OrthoDB" id="2286764at2759"/>
<evidence type="ECO:0000313" key="3">
    <source>
        <dbReference type="EMBL" id="KAF9941275.1"/>
    </source>
</evidence>
<feature type="region of interest" description="Disordered" evidence="1">
    <location>
        <begin position="126"/>
        <end position="248"/>
    </location>
</feature>
<dbReference type="Gene3D" id="4.10.60.10">
    <property type="entry name" value="Zinc finger, CCHC-type"/>
    <property type="match status" value="1"/>
</dbReference>
<keyword evidence="4" id="KW-1185">Reference proteome</keyword>
<reference evidence="3" key="1">
    <citation type="journal article" date="2020" name="Fungal Divers.">
        <title>Resolving the Mortierellaceae phylogeny through synthesis of multi-gene phylogenetics and phylogenomics.</title>
        <authorList>
            <person name="Vandepol N."/>
            <person name="Liber J."/>
            <person name="Desiro A."/>
            <person name="Na H."/>
            <person name="Kennedy M."/>
            <person name="Barry K."/>
            <person name="Grigoriev I.V."/>
            <person name="Miller A.N."/>
            <person name="O'Donnell K."/>
            <person name="Stajich J.E."/>
            <person name="Bonito G."/>
        </authorList>
    </citation>
    <scope>NUCLEOTIDE SEQUENCE</scope>
    <source>
        <strain evidence="3">CK1249</strain>
    </source>
</reference>
<feature type="compositionally biased region" description="Acidic residues" evidence="1">
    <location>
        <begin position="132"/>
        <end position="145"/>
    </location>
</feature>
<name>A0A9P6IRD6_MORAP</name>
<dbReference type="SMART" id="SM00343">
    <property type="entry name" value="ZnF_C2HC"/>
    <property type="match status" value="2"/>
</dbReference>
<feature type="compositionally biased region" description="Low complexity" evidence="1">
    <location>
        <begin position="192"/>
        <end position="211"/>
    </location>
</feature>
<accession>A0A9P6IRD6</accession>
<feature type="domain" description="CCHC-type" evidence="2">
    <location>
        <begin position="19"/>
        <end position="35"/>
    </location>
</feature>
<protein>
    <recommendedName>
        <fullName evidence="2">CCHC-type domain-containing protein</fullName>
    </recommendedName>
</protein>
<organism evidence="3 4">
    <name type="scientific">Mortierella alpina</name>
    <name type="common">Oleaginous fungus</name>
    <name type="synonym">Mortierella renispora</name>
    <dbReference type="NCBI Taxonomy" id="64518"/>
    <lineage>
        <taxon>Eukaryota</taxon>
        <taxon>Fungi</taxon>
        <taxon>Fungi incertae sedis</taxon>
        <taxon>Mucoromycota</taxon>
        <taxon>Mortierellomycotina</taxon>
        <taxon>Mortierellomycetes</taxon>
        <taxon>Mortierellales</taxon>
        <taxon>Mortierellaceae</taxon>
        <taxon>Mortierella</taxon>
    </lineage>
</organism>
<dbReference type="SUPFAM" id="SSF57756">
    <property type="entry name" value="Retrovirus zinc finger-like domains"/>
    <property type="match status" value="1"/>
</dbReference>
<feature type="non-terminal residue" evidence="3">
    <location>
        <position position="1"/>
    </location>
</feature>